<keyword evidence="1" id="KW-0472">Membrane</keyword>
<dbReference type="OrthoDB" id="6500128at2759"/>
<keyword evidence="3" id="KW-1185">Reference proteome</keyword>
<dbReference type="AlphaFoldDB" id="G1XQE9"/>
<sequence length="105" mass="11377">MSNTSASLDYSVCSVAADTSFGPVVQGCRDGFDFTFAFEQYFLSILPSVVGLLLAVPRVRVLRTRKPVVAKGGTLKGTKLVCLYVPLQFEALPARILFVAFANLE</sequence>
<keyword evidence="1" id="KW-0812">Transmembrane</keyword>
<dbReference type="RefSeq" id="XP_011126711.1">
    <property type="nucleotide sequence ID" value="XM_011128409.1"/>
</dbReference>
<dbReference type="STRING" id="756982.G1XQE9"/>
<proteinExistence type="predicted"/>
<gene>
    <name evidence="2" type="ORF">AOL_s00188g161</name>
</gene>
<dbReference type="EMBL" id="ADOT01000280">
    <property type="protein sequence ID" value="EGX44493.1"/>
    <property type="molecule type" value="Genomic_DNA"/>
</dbReference>
<reference evidence="2 3" key="1">
    <citation type="journal article" date="2011" name="PLoS Pathog.">
        <title>Genomic and proteomic analyses of the fungus Arthrobotrys oligospora provide insights into nematode-trap formation.</title>
        <authorList>
            <person name="Yang J."/>
            <person name="Wang L."/>
            <person name="Ji X."/>
            <person name="Feng Y."/>
            <person name="Li X."/>
            <person name="Zou C."/>
            <person name="Xu J."/>
            <person name="Ren Y."/>
            <person name="Mi Q."/>
            <person name="Wu J."/>
            <person name="Liu S."/>
            <person name="Liu Y."/>
            <person name="Huang X."/>
            <person name="Wang H."/>
            <person name="Niu X."/>
            <person name="Li J."/>
            <person name="Liang L."/>
            <person name="Luo Y."/>
            <person name="Ji K."/>
            <person name="Zhou W."/>
            <person name="Yu Z."/>
            <person name="Li G."/>
            <person name="Liu Y."/>
            <person name="Li L."/>
            <person name="Qiao M."/>
            <person name="Feng L."/>
            <person name="Zhang K.-Q."/>
        </authorList>
    </citation>
    <scope>NUCLEOTIDE SEQUENCE [LARGE SCALE GENOMIC DNA]</scope>
    <source>
        <strain evidence="3">ATCC 24927 / CBS 115.81 / DSM 1491</strain>
    </source>
</reference>
<name>G1XQE9_ARTOA</name>
<evidence type="ECO:0000313" key="3">
    <source>
        <dbReference type="Proteomes" id="UP000008784"/>
    </source>
</evidence>
<dbReference type="GeneID" id="22897605"/>
<protein>
    <submittedName>
        <fullName evidence="2">Uncharacterized protein</fullName>
    </submittedName>
</protein>
<dbReference type="InParanoid" id="G1XQE9"/>
<accession>G1XQE9</accession>
<keyword evidence="1" id="KW-1133">Transmembrane helix</keyword>
<evidence type="ECO:0000256" key="1">
    <source>
        <dbReference type="SAM" id="Phobius"/>
    </source>
</evidence>
<dbReference type="HOGENOM" id="CLU_2235960_0_0_1"/>
<dbReference type="Proteomes" id="UP000008784">
    <property type="component" value="Unassembled WGS sequence"/>
</dbReference>
<evidence type="ECO:0000313" key="2">
    <source>
        <dbReference type="EMBL" id="EGX44493.1"/>
    </source>
</evidence>
<organism evidence="2 3">
    <name type="scientific">Arthrobotrys oligospora (strain ATCC 24927 / CBS 115.81 / DSM 1491)</name>
    <name type="common">Nematode-trapping fungus</name>
    <name type="synonym">Didymozoophaga oligospora</name>
    <dbReference type="NCBI Taxonomy" id="756982"/>
    <lineage>
        <taxon>Eukaryota</taxon>
        <taxon>Fungi</taxon>
        <taxon>Dikarya</taxon>
        <taxon>Ascomycota</taxon>
        <taxon>Pezizomycotina</taxon>
        <taxon>Orbiliomycetes</taxon>
        <taxon>Orbiliales</taxon>
        <taxon>Orbiliaceae</taxon>
        <taxon>Orbilia</taxon>
        <taxon>Orbilia oligospora</taxon>
    </lineage>
</organism>
<comment type="caution">
    <text evidence="2">The sequence shown here is derived from an EMBL/GenBank/DDBJ whole genome shotgun (WGS) entry which is preliminary data.</text>
</comment>
<feature type="transmembrane region" description="Helical" evidence="1">
    <location>
        <begin position="41"/>
        <end position="59"/>
    </location>
</feature>